<dbReference type="RefSeq" id="WP_345001633.1">
    <property type="nucleotide sequence ID" value="NZ_JBHTGI010000001.1"/>
</dbReference>
<feature type="domain" description="AB hydrolase-1" evidence="1">
    <location>
        <begin position="1"/>
        <end position="219"/>
    </location>
</feature>
<accession>A0ABP8KID3</accession>
<reference evidence="3" key="1">
    <citation type="journal article" date="2019" name="Int. J. Syst. Evol. Microbiol.">
        <title>The Global Catalogue of Microorganisms (GCM) 10K type strain sequencing project: providing services to taxonomists for standard genome sequencing and annotation.</title>
        <authorList>
            <consortium name="The Broad Institute Genomics Platform"/>
            <consortium name="The Broad Institute Genome Sequencing Center for Infectious Disease"/>
            <person name="Wu L."/>
            <person name="Ma J."/>
        </authorList>
    </citation>
    <scope>NUCLEOTIDE SEQUENCE [LARGE SCALE GENOMIC DNA]</scope>
    <source>
        <strain evidence="3">JCM 17688</strain>
    </source>
</reference>
<proteinExistence type="predicted"/>
<dbReference type="InterPro" id="IPR029058">
    <property type="entry name" value="AB_hydrolase_fold"/>
</dbReference>
<evidence type="ECO:0000313" key="3">
    <source>
        <dbReference type="Proteomes" id="UP001500635"/>
    </source>
</evidence>
<organism evidence="2 3">
    <name type="scientific">Tsukamurella soli</name>
    <dbReference type="NCBI Taxonomy" id="644556"/>
    <lineage>
        <taxon>Bacteria</taxon>
        <taxon>Bacillati</taxon>
        <taxon>Actinomycetota</taxon>
        <taxon>Actinomycetes</taxon>
        <taxon>Mycobacteriales</taxon>
        <taxon>Tsukamurellaceae</taxon>
        <taxon>Tsukamurella</taxon>
    </lineage>
</organism>
<gene>
    <name evidence="2" type="ORF">GCM10023147_50870</name>
</gene>
<dbReference type="GO" id="GO:0016787">
    <property type="term" value="F:hydrolase activity"/>
    <property type="evidence" value="ECO:0007669"/>
    <property type="project" value="UniProtKB-KW"/>
</dbReference>
<keyword evidence="3" id="KW-1185">Reference proteome</keyword>
<sequence>MVFVHGIRLSGGCWTQQIRLSHGRRAATPDLPGHGRRRGEAFSAAGAVDAIVEAIDEVGGHAVVVGHSLGGSIAIATAARNPDRVAAVVASGCTLVPNMWLRGIFRLGHGALSRLPDRGAGISANALRRSLPDEIAKPTIAAGIASEVIPEVMDAAADIDSIDDLGAYPGHVLFLNGGHDAFRLGERRFLAASRDGALQIVPGAGHYVPLTHGETFARAVRAVADRCDTATRNNT</sequence>
<dbReference type="SUPFAM" id="SSF53474">
    <property type="entry name" value="alpha/beta-Hydrolases"/>
    <property type="match status" value="1"/>
</dbReference>
<dbReference type="InterPro" id="IPR000073">
    <property type="entry name" value="AB_hydrolase_1"/>
</dbReference>
<dbReference type="PANTHER" id="PTHR43194">
    <property type="entry name" value="HYDROLASE ALPHA/BETA FOLD FAMILY"/>
    <property type="match status" value="1"/>
</dbReference>
<dbReference type="InterPro" id="IPR050228">
    <property type="entry name" value="Carboxylesterase_BioH"/>
</dbReference>
<dbReference type="Gene3D" id="3.40.50.1820">
    <property type="entry name" value="alpha/beta hydrolase"/>
    <property type="match status" value="1"/>
</dbReference>
<dbReference type="Pfam" id="PF12697">
    <property type="entry name" value="Abhydrolase_6"/>
    <property type="match status" value="1"/>
</dbReference>
<name>A0ABP8KID3_9ACTN</name>
<comment type="caution">
    <text evidence="2">The sequence shown here is derived from an EMBL/GenBank/DDBJ whole genome shotgun (WGS) entry which is preliminary data.</text>
</comment>
<evidence type="ECO:0000259" key="1">
    <source>
        <dbReference type="Pfam" id="PF12697"/>
    </source>
</evidence>
<evidence type="ECO:0000313" key="2">
    <source>
        <dbReference type="EMBL" id="GAA4406995.1"/>
    </source>
</evidence>
<dbReference type="Proteomes" id="UP001500635">
    <property type="component" value="Unassembled WGS sequence"/>
</dbReference>
<keyword evidence="2" id="KW-0378">Hydrolase</keyword>
<dbReference type="PANTHER" id="PTHR43194:SF5">
    <property type="entry name" value="PIMELOYL-[ACYL-CARRIER PROTEIN] METHYL ESTER ESTERASE"/>
    <property type="match status" value="1"/>
</dbReference>
<dbReference type="EMBL" id="BAABFR010000168">
    <property type="protein sequence ID" value="GAA4406995.1"/>
    <property type="molecule type" value="Genomic_DNA"/>
</dbReference>
<dbReference type="PRINTS" id="PR00111">
    <property type="entry name" value="ABHYDROLASE"/>
</dbReference>
<protein>
    <submittedName>
        <fullName evidence="2">Alpha/beta hydrolase</fullName>
    </submittedName>
</protein>